<dbReference type="GO" id="GO:0004721">
    <property type="term" value="F:phosphoprotein phosphatase activity"/>
    <property type="evidence" value="ECO:0007669"/>
    <property type="project" value="UniProtKB-KW"/>
</dbReference>
<dbReference type="InterPro" id="IPR007439">
    <property type="entry name" value="Chemotax_Pase_CheZ"/>
</dbReference>
<keyword evidence="6" id="KW-0283">Flagellar rotation</keyword>
<dbReference type="SUPFAM" id="SSF75708">
    <property type="entry name" value="Chemotaxis phosphatase CheZ"/>
    <property type="match status" value="1"/>
</dbReference>
<evidence type="ECO:0000256" key="9">
    <source>
        <dbReference type="ARBA" id="ARBA00029599"/>
    </source>
</evidence>
<comment type="subcellular location">
    <subcellularLocation>
        <location evidence="1">Cytoplasm</location>
    </subcellularLocation>
</comment>
<dbReference type="AlphaFoldDB" id="A0A557R3P1"/>
<keyword evidence="5" id="KW-0145">Chemotaxis</keyword>
<keyword evidence="7 11" id="KW-0378">Hydrolase</keyword>
<evidence type="ECO:0000313" key="11">
    <source>
        <dbReference type="EMBL" id="TVO59775.1"/>
    </source>
</evidence>
<feature type="region of interest" description="Disordered" evidence="10">
    <location>
        <begin position="60"/>
        <end position="92"/>
    </location>
</feature>
<feature type="region of interest" description="Disordered" evidence="10">
    <location>
        <begin position="259"/>
        <end position="285"/>
    </location>
</feature>
<evidence type="ECO:0000256" key="2">
    <source>
        <dbReference type="ARBA" id="ARBA00005908"/>
    </source>
</evidence>
<evidence type="ECO:0000256" key="1">
    <source>
        <dbReference type="ARBA" id="ARBA00004496"/>
    </source>
</evidence>
<evidence type="ECO:0000256" key="8">
    <source>
        <dbReference type="ARBA" id="ARBA00022912"/>
    </source>
</evidence>
<sequence>MSKKLKFDETGDSDDLQALFDSIAAVPEKPKLEVISQAVVDDGSDSDDLQALFDAVAEDFAAAPEAAPESEPEPQLQTAPAPAAAPMSGVPDDDHSCEVVYKRLGQMTRKVHDSLRELGYDQHLQSAAEAMPDARERLNYIAQMTEQAASKVLNATDIAKPMQDRIESGAIGLKTQWDKLFANQLSPDEFKALAAQTRDFLGKTVDDSRATNAQLTEIMMAQDFQDLTGQVIKKVVAMAQQLEKQLLDVLIETAPNDKKPVRKEDGLMNGPVISAEGRDDVVSSQEQVDDLLESLGF</sequence>
<dbReference type="PANTHER" id="PTHR43693:SF1">
    <property type="entry name" value="PROTEIN PHOSPHATASE CHEZ"/>
    <property type="match status" value="1"/>
</dbReference>
<evidence type="ECO:0000256" key="6">
    <source>
        <dbReference type="ARBA" id="ARBA00022779"/>
    </source>
</evidence>
<comment type="similarity">
    <text evidence="2">Belongs to the CheZ family.</text>
</comment>
<protein>
    <recommendedName>
        <fullName evidence="3">Protein phosphatase CheZ</fullName>
    </recommendedName>
    <alternativeName>
        <fullName evidence="9">Chemotaxis protein CheZ</fullName>
    </alternativeName>
</protein>
<evidence type="ECO:0000256" key="3">
    <source>
        <dbReference type="ARBA" id="ARBA00018484"/>
    </source>
</evidence>
<evidence type="ECO:0000256" key="7">
    <source>
        <dbReference type="ARBA" id="ARBA00022801"/>
    </source>
</evidence>
<dbReference type="Pfam" id="PF04344">
    <property type="entry name" value="CheZ"/>
    <property type="match status" value="1"/>
</dbReference>
<evidence type="ECO:0000313" key="12">
    <source>
        <dbReference type="Proteomes" id="UP000319502"/>
    </source>
</evidence>
<accession>A0A557R3P1</accession>
<comment type="caution">
    <text evidence="11">The sequence shown here is derived from an EMBL/GenBank/DDBJ whole genome shotgun (WGS) entry which is preliminary data.</text>
</comment>
<dbReference type="GO" id="GO:0006935">
    <property type="term" value="P:chemotaxis"/>
    <property type="evidence" value="ECO:0007669"/>
    <property type="project" value="UniProtKB-KW"/>
</dbReference>
<dbReference type="GO" id="GO:0097588">
    <property type="term" value="P:archaeal or bacterial-type flagellum-dependent cell motility"/>
    <property type="evidence" value="ECO:0007669"/>
    <property type="project" value="UniProtKB-KW"/>
</dbReference>
<keyword evidence="8" id="KW-0904">Protein phosphatase</keyword>
<dbReference type="GO" id="GO:0005737">
    <property type="term" value="C:cytoplasm"/>
    <property type="evidence" value="ECO:0007669"/>
    <property type="project" value="UniProtKB-SubCell"/>
</dbReference>
<reference evidence="11 12" key="1">
    <citation type="submission" date="2019-07" db="EMBL/GenBank/DDBJ databases">
        <title>The pathways for chlorine oxyanion respiration interact through the shared metabolite chlorate.</title>
        <authorList>
            <person name="Barnum T.P."/>
            <person name="Cheng Y."/>
            <person name="Hill K.A."/>
            <person name="Lucas L.N."/>
            <person name="Carlson H.K."/>
            <person name="Coates J.D."/>
        </authorList>
    </citation>
    <scope>NUCLEOTIDE SEQUENCE [LARGE SCALE GENOMIC DNA]</scope>
    <source>
        <strain evidence="11 12">SFB-3</strain>
    </source>
</reference>
<dbReference type="EMBL" id="VMNK01000001">
    <property type="protein sequence ID" value="TVO59775.1"/>
    <property type="molecule type" value="Genomic_DNA"/>
</dbReference>
<keyword evidence="4" id="KW-0963">Cytoplasm</keyword>
<dbReference type="GO" id="GO:0050920">
    <property type="term" value="P:regulation of chemotaxis"/>
    <property type="evidence" value="ECO:0007669"/>
    <property type="project" value="InterPro"/>
</dbReference>
<dbReference type="NCBIfam" id="NF008368">
    <property type="entry name" value="PRK11166.1"/>
    <property type="match status" value="1"/>
</dbReference>
<dbReference type="Proteomes" id="UP000319502">
    <property type="component" value="Unassembled WGS sequence"/>
</dbReference>
<proteinExistence type="inferred from homology"/>
<evidence type="ECO:0000256" key="5">
    <source>
        <dbReference type="ARBA" id="ARBA00022500"/>
    </source>
</evidence>
<evidence type="ECO:0000256" key="10">
    <source>
        <dbReference type="SAM" id="MobiDB-lite"/>
    </source>
</evidence>
<dbReference type="GO" id="GO:0009288">
    <property type="term" value="C:bacterial-type flagellum"/>
    <property type="evidence" value="ECO:0007669"/>
    <property type="project" value="InterPro"/>
</dbReference>
<evidence type="ECO:0000256" key="4">
    <source>
        <dbReference type="ARBA" id="ARBA00022490"/>
    </source>
</evidence>
<dbReference type="Gene3D" id="1.10.287.500">
    <property type="entry name" value="Helix hairpin bin"/>
    <property type="match status" value="1"/>
</dbReference>
<dbReference type="RefSeq" id="WP_144307776.1">
    <property type="nucleotide sequence ID" value="NZ_VMNK01000001.1"/>
</dbReference>
<organism evidence="11 12">
    <name type="scientific">Denitromonas halophila</name>
    <dbReference type="NCBI Taxonomy" id="1629404"/>
    <lineage>
        <taxon>Bacteria</taxon>
        <taxon>Pseudomonadati</taxon>
        <taxon>Pseudomonadota</taxon>
        <taxon>Betaproteobacteria</taxon>
        <taxon>Rhodocyclales</taxon>
        <taxon>Zoogloeaceae</taxon>
        <taxon>Denitromonas</taxon>
    </lineage>
</organism>
<keyword evidence="12" id="KW-1185">Reference proteome</keyword>
<dbReference type="InterPro" id="IPR050992">
    <property type="entry name" value="CheZ_family_phosphatases"/>
</dbReference>
<dbReference type="OrthoDB" id="9773007at2"/>
<dbReference type="PANTHER" id="PTHR43693">
    <property type="entry name" value="PROTEIN PHOSPHATASE CHEZ"/>
    <property type="match status" value="1"/>
</dbReference>
<name>A0A557R3P1_9RHOO</name>
<gene>
    <name evidence="11" type="primary">cheZ</name>
    <name evidence="11" type="ORF">FHP91_00720</name>
</gene>
<feature type="compositionally biased region" description="Low complexity" evidence="10">
    <location>
        <begin position="60"/>
        <end position="69"/>
    </location>
</feature>